<dbReference type="EC" id="1.2.1.-" evidence="3"/>
<dbReference type="Gene3D" id="3.40.309.10">
    <property type="entry name" value="Aldehyde Dehydrogenase, Chain A, domain 2"/>
    <property type="match status" value="1"/>
</dbReference>
<protein>
    <submittedName>
        <fullName evidence="3">Aldehyde dehydrogenase family protein</fullName>
        <ecNumber evidence="3">1.2.1.-</ecNumber>
    </submittedName>
</protein>
<feature type="domain" description="Aldehyde dehydrogenase" evidence="2">
    <location>
        <begin position="5"/>
        <end position="450"/>
    </location>
</feature>
<dbReference type="PROSITE" id="PS00070">
    <property type="entry name" value="ALDEHYDE_DEHYDR_CYS"/>
    <property type="match status" value="1"/>
</dbReference>
<evidence type="ECO:0000259" key="2">
    <source>
        <dbReference type="Pfam" id="PF00171"/>
    </source>
</evidence>
<dbReference type="RefSeq" id="WP_256089322.1">
    <property type="nucleotide sequence ID" value="NZ_JAVRES010000041.1"/>
</dbReference>
<dbReference type="InterPro" id="IPR016163">
    <property type="entry name" value="Ald_DH_C"/>
</dbReference>
<proteinExistence type="predicted"/>
<dbReference type="PANTHER" id="PTHR11699">
    <property type="entry name" value="ALDEHYDE DEHYDROGENASE-RELATED"/>
    <property type="match status" value="1"/>
</dbReference>
<dbReference type="InterPro" id="IPR016161">
    <property type="entry name" value="Ald_DH/histidinol_DH"/>
</dbReference>
<dbReference type="SUPFAM" id="SSF53720">
    <property type="entry name" value="ALDH-like"/>
    <property type="match status" value="1"/>
</dbReference>
<evidence type="ECO:0000256" key="1">
    <source>
        <dbReference type="ARBA" id="ARBA00023002"/>
    </source>
</evidence>
<dbReference type="InterPro" id="IPR016162">
    <property type="entry name" value="Ald_DH_N"/>
</dbReference>
<accession>A0ABD5F0Y8</accession>
<dbReference type="Proteomes" id="UP001183535">
    <property type="component" value="Unassembled WGS sequence"/>
</dbReference>
<dbReference type="GO" id="GO:0016491">
    <property type="term" value="F:oxidoreductase activity"/>
    <property type="evidence" value="ECO:0007669"/>
    <property type="project" value="UniProtKB-KW"/>
</dbReference>
<reference evidence="4" key="1">
    <citation type="submission" date="2023-07" db="EMBL/GenBank/DDBJ databases">
        <title>30 novel species of actinomycetes from the DSMZ collection.</title>
        <authorList>
            <person name="Nouioui I."/>
        </authorList>
    </citation>
    <scope>NUCLEOTIDE SEQUENCE [LARGE SCALE GENOMIC DNA]</scope>
    <source>
        <strain evidence="4">DSM 41981</strain>
    </source>
</reference>
<dbReference type="InterPro" id="IPR016160">
    <property type="entry name" value="Ald_DH_CS_CYS"/>
</dbReference>
<comment type="caution">
    <text evidence="3">The sequence shown here is derived from an EMBL/GenBank/DDBJ whole genome shotgun (WGS) entry which is preliminary data.</text>
</comment>
<keyword evidence="4" id="KW-1185">Reference proteome</keyword>
<evidence type="ECO:0000313" key="3">
    <source>
        <dbReference type="EMBL" id="MDT0440269.1"/>
    </source>
</evidence>
<organism evidence="3 4">
    <name type="scientific">Streptomyces doudnae</name>
    <dbReference type="NCBI Taxonomy" id="3075536"/>
    <lineage>
        <taxon>Bacteria</taxon>
        <taxon>Bacillati</taxon>
        <taxon>Actinomycetota</taxon>
        <taxon>Actinomycetes</taxon>
        <taxon>Kitasatosporales</taxon>
        <taxon>Streptomycetaceae</taxon>
        <taxon>Streptomyces</taxon>
    </lineage>
</organism>
<evidence type="ECO:0000313" key="4">
    <source>
        <dbReference type="Proteomes" id="UP001183535"/>
    </source>
</evidence>
<dbReference type="InterPro" id="IPR015590">
    <property type="entry name" value="Aldehyde_DH_dom"/>
</dbReference>
<gene>
    <name evidence="3" type="ORF">RM877_37075</name>
</gene>
<dbReference type="Pfam" id="PF00171">
    <property type="entry name" value="Aldedh"/>
    <property type="match status" value="1"/>
</dbReference>
<dbReference type="EMBL" id="JAVRES010000041">
    <property type="protein sequence ID" value="MDT0440269.1"/>
    <property type="molecule type" value="Genomic_DNA"/>
</dbReference>
<sequence length="474" mass="49404">MIISYSPQCPEQQVATASQASAHDVAEAADHARRAQRSWAGTPAEQRASVLSSVADAVATASAELTDLVVTEVGKPCAEAAGEVQRTIALLRYYAQQALDPVGSVHEPTGPGLLYTRRRPLGLAGLITPWNFPLAIPVWKLAPALAFGNAALLKPAPQAIGCAMRMSELFAARLPDPALLQLLPGGAATGSAVVEHADAVSFTGSDAVGRTVVRNAATAGRRVQAEMGGQNPAIVLPDTDPISVASMITGAALTFAGQKCTATRRVIAVGDPRELRDALIAAVTELPWGDPADPATVAGPVIDARACDIMSRAIDEARHAGGRILVGGHRAESDGHFFSPTLVDGLPPEHPLTRREVFGPLLLLQHAASLDEAMTLANQTPFGLAASIHTNDLSAALEAADHLEAGQIRVNAPTTGAAVHTPFGGMKGSSYGEREQGKAAQHFYTSVHTVAVRGLRAPGTAQQRMLSSERDHDT</sequence>
<keyword evidence="1 3" id="KW-0560">Oxidoreductase</keyword>
<name>A0ABD5F0Y8_9ACTN</name>
<dbReference type="Gene3D" id="3.40.605.10">
    <property type="entry name" value="Aldehyde Dehydrogenase, Chain A, domain 1"/>
    <property type="match status" value="1"/>
</dbReference>
<dbReference type="AlphaFoldDB" id="A0ABD5F0Y8"/>